<keyword evidence="2" id="KW-1185">Reference proteome</keyword>
<dbReference type="Proteomes" id="UP001303046">
    <property type="component" value="Unassembled WGS sequence"/>
</dbReference>
<reference evidence="1 2" key="1">
    <citation type="submission" date="2023-08" db="EMBL/GenBank/DDBJ databases">
        <title>A Necator americanus chromosomal reference genome.</title>
        <authorList>
            <person name="Ilik V."/>
            <person name="Petrzelkova K.J."/>
            <person name="Pardy F."/>
            <person name="Fuh T."/>
            <person name="Niatou-Singa F.S."/>
            <person name="Gouil Q."/>
            <person name="Baker L."/>
            <person name="Ritchie M.E."/>
            <person name="Jex A.R."/>
            <person name="Gazzola D."/>
            <person name="Li H."/>
            <person name="Toshio Fujiwara R."/>
            <person name="Zhan B."/>
            <person name="Aroian R.V."/>
            <person name="Pafco B."/>
            <person name="Schwarz E.M."/>
        </authorList>
    </citation>
    <scope>NUCLEOTIDE SEQUENCE [LARGE SCALE GENOMIC DNA]</scope>
    <source>
        <strain evidence="1 2">Aroian</strain>
        <tissue evidence="1">Whole animal</tissue>
    </source>
</reference>
<evidence type="ECO:0008006" key="3">
    <source>
        <dbReference type="Google" id="ProtNLM"/>
    </source>
</evidence>
<sequence>MYSENEDNCSAPISKCRESLLCENGLMCHSTSGYCCLTMDRITVVNDCSSSTSHQCCTMHNSDTCHHDFHCEFTPHQKCSSTFCGYKICI</sequence>
<organism evidence="1 2">
    <name type="scientific">Necator americanus</name>
    <name type="common">Human hookworm</name>
    <dbReference type="NCBI Taxonomy" id="51031"/>
    <lineage>
        <taxon>Eukaryota</taxon>
        <taxon>Metazoa</taxon>
        <taxon>Ecdysozoa</taxon>
        <taxon>Nematoda</taxon>
        <taxon>Chromadorea</taxon>
        <taxon>Rhabditida</taxon>
        <taxon>Rhabditina</taxon>
        <taxon>Rhabditomorpha</taxon>
        <taxon>Strongyloidea</taxon>
        <taxon>Ancylostomatidae</taxon>
        <taxon>Bunostominae</taxon>
        <taxon>Necator</taxon>
    </lineage>
</organism>
<accession>A0ABR1E001</accession>
<comment type="caution">
    <text evidence="1">The sequence shown here is derived from an EMBL/GenBank/DDBJ whole genome shotgun (WGS) entry which is preliminary data.</text>
</comment>
<dbReference type="EMBL" id="JAVFWL010000005">
    <property type="protein sequence ID" value="KAK6755935.1"/>
    <property type="molecule type" value="Genomic_DNA"/>
</dbReference>
<evidence type="ECO:0000313" key="1">
    <source>
        <dbReference type="EMBL" id="KAK6755935.1"/>
    </source>
</evidence>
<gene>
    <name evidence="1" type="primary">Necator_chrV.g19160</name>
    <name evidence="1" type="ORF">RB195_014368</name>
</gene>
<proteinExistence type="predicted"/>
<evidence type="ECO:0000313" key="2">
    <source>
        <dbReference type="Proteomes" id="UP001303046"/>
    </source>
</evidence>
<name>A0ABR1E001_NECAM</name>
<protein>
    <recommendedName>
        <fullName evidence="3">WAP domain-containing protein</fullName>
    </recommendedName>
</protein>